<sequence length="65" mass="7060">MTDPNKPEQNPPVPADPVLTDPVPTDEERREDKRPDQVGIIPGKVPGRPIDPGDPRFPGSQPDLA</sequence>
<feature type="region of interest" description="Disordered" evidence="1">
    <location>
        <begin position="1"/>
        <end position="65"/>
    </location>
</feature>
<gene>
    <name evidence="2" type="ORF">CHT98_25200</name>
</gene>
<feature type="compositionally biased region" description="Basic and acidic residues" evidence="1">
    <location>
        <begin position="26"/>
        <end position="36"/>
    </location>
</feature>
<evidence type="ECO:0000256" key="1">
    <source>
        <dbReference type="SAM" id="MobiDB-lite"/>
    </source>
</evidence>
<protein>
    <submittedName>
        <fullName evidence="2">Uncharacterized protein</fullName>
    </submittedName>
</protein>
<proteinExistence type="predicted"/>
<dbReference type="Proteomes" id="UP000215367">
    <property type="component" value="Unassembled WGS sequence"/>
</dbReference>
<evidence type="ECO:0000313" key="2">
    <source>
        <dbReference type="EMBL" id="OYD81654.1"/>
    </source>
</evidence>
<comment type="caution">
    <text evidence="2">The sequence shown here is derived from an EMBL/GenBank/DDBJ whole genome shotgun (WGS) entry which is preliminary data.</text>
</comment>
<dbReference type="AlphaFoldDB" id="A0A235H800"/>
<name>A0A235H800_AZOBR</name>
<dbReference type="EMBL" id="NOWT01000031">
    <property type="protein sequence ID" value="OYD81654.1"/>
    <property type="molecule type" value="Genomic_DNA"/>
</dbReference>
<organism evidence="2 3">
    <name type="scientific">Azospirillum brasilense</name>
    <dbReference type="NCBI Taxonomy" id="192"/>
    <lineage>
        <taxon>Bacteria</taxon>
        <taxon>Pseudomonadati</taxon>
        <taxon>Pseudomonadota</taxon>
        <taxon>Alphaproteobacteria</taxon>
        <taxon>Rhodospirillales</taxon>
        <taxon>Azospirillaceae</taxon>
        <taxon>Azospirillum</taxon>
    </lineage>
</organism>
<evidence type="ECO:0000313" key="3">
    <source>
        <dbReference type="Proteomes" id="UP000215367"/>
    </source>
</evidence>
<reference evidence="2 3" key="1">
    <citation type="submission" date="2017-07" db="EMBL/GenBank/DDBJ databases">
        <title>Whole genome sequence of Azospirillum brasilense 2A1, a potential biofertilizer strain.</title>
        <authorList>
            <person name="Fontana C.A."/>
            <person name="Toffoli L.M."/>
            <person name="Salazar S.M."/>
            <person name="Puglisi E."/>
            <person name="Pedraza R."/>
            <person name="Bassi D."/>
            <person name="Cocconcelli P.S."/>
        </authorList>
    </citation>
    <scope>NUCLEOTIDE SEQUENCE [LARGE SCALE GENOMIC DNA]</scope>
    <source>
        <strain evidence="2 3">2A1</strain>
    </source>
</reference>
<dbReference type="RefSeq" id="WP_094306190.1">
    <property type="nucleotide sequence ID" value="NZ_NOWT01000031.1"/>
</dbReference>
<accession>A0A235H800</accession>